<evidence type="ECO:0000313" key="4">
    <source>
        <dbReference type="Proteomes" id="UP000191987"/>
    </source>
</evidence>
<feature type="compositionally biased region" description="Basic and acidic residues" evidence="1">
    <location>
        <begin position="36"/>
        <end position="59"/>
    </location>
</feature>
<feature type="region of interest" description="Disordered" evidence="1">
    <location>
        <begin position="29"/>
        <end position="63"/>
    </location>
</feature>
<gene>
    <name evidence="3" type="ORF">AGR7C_Lc220027</name>
</gene>
<dbReference type="Proteomes" id="UP000191987">
    <property type="component" value="Unassembled WGS sequence"/>
</dbReference>
<proteinExistence type="predicted"/>
<organism evidence="3 4">
    <name type="scientific">Agrobacterium deltaense Zutra 3/1</name>
    <dbReference type="NCBI Taxonomy" id="1183427"/>
    <lineage>
        <taxon>Bacteria</taxon>
        <taxon>Pseudomonadati</taxon>
        <taxon>Pseudomonadota</taxon>
        <taxon>Alphaproteobacteria</taxon>
        <taxon>Hyphomicrobiales</taxon>
        <taxon>Rhizobiaceae</taxon>
        <taxon>Rhizobium/Agrobacterium group</taxon>
        <taxon>Agrobacterium</taxon>
    </lineage>
</organism>
<feature type="chain" id="PRO_5013340519" evidence="2">
    <location>
        <begin position="25"/>
        <end position="99"/>
    </location>
</feature>
<protein>
    <submittedName>
        <fullName evidence="3">Uncharacterized protein</fullName>
    </submittedName>
</protein>
<feature type="signal peptide" evidence="2">
    <location>
        <begin position="1"/>
        <end position="24"/>
    </location>
</feature>
<sequence>MMRYFYLVLATAFGLSFAWSVAVAKDKPVQQPAVKSRQEEQRRQPACAKDKREKTDSRRLRSACRKAAARKSASAYEWIEADRGFILVKHDMTPVSSFE</sequence>
<dbReference type="AlphaFoldDB" id="A0A1S7RRJ3"/>
<keyword evidence="2" id="KW-0732">Signal</keyword>
<reference evidence="3 4" key="1">
    <citation type="submission" date="2016-01" db="EMBL/GenBank/DDBJ databases">
        <authorList>
            <person name="Oliw E.H."/>
        </authorList>
    </citation>
    <scope>NUCLEOTIDE SEQUENCE [LARGE SCALE GENOMIC DNA]</scope>
    <source>
        <strain evidence="3 4">Zutra 3-1</strain>
    </source>
</reference>
<evidence type="ECO:0000313" key="3">
    <source>
        <dbReference type="EMBL" id="CUX56372.1"/>
    </source>
</evidence>
<accession>A0A1S7RRJ3</accession>
<dbReference type="EMBL" id="FBWG01000041">
    <property type="protein sequence ID" value="CUX56372.1"/>
    <property type="molecule type" value="Genomic_DNA"/>
</dbReference>
<name>A0A1S7RRJ3_9HYPH</name>
<evidence type="ECO:0000256" key="2">
    <source>
        <dbReference type="SAM" id="SignalP"/>
    </source>
</evidence>
<evidence type="ECO:0000256" key="1">
    <source>
        <dbReference type="SAM" id="MobiDB-lite"/>
    </source>
</evidence>